<dbReference type="AlphaFoldDB" id="A0A383CGT8"/>
<accession>A0A383CGT8</accession>
<gene>
    <name evidence="1" type="ORF">METZ01_LOCUS484127</name>
</gene>
<dbReference type="PROSITE" id="PS51257">
    <property type="entry name" value="PROKAR_LIPOPROTEIN"/>
    <property type="match status" value="1"/>
</dbReference>
<dbReference type="EMBL" id="UINC01208636">
    <property type="protein sequence ID" value="SVE31273.1"/>
    <property type="molecule type" value="Genomic_DNA"/>
</dbReference>
<proteinExistence type="predicted"/>
<organism evidence="1">
    <name type="scientific">marine metagenome</name>
    <dbReference type="NCBI Taxonomy" id="408172"/>
    <lineage>
        <taxon>unclassified sequences</taxon>
        <taxon>metagenomes</taxon>
        <taxon>ecological metagenomes</taxon>
    </lineage>
</organism>
<sequence>MFRFLPLSLALAIFACGSPKVTPDTGEFPPDSQLVVPTLSEVPDTRPVVVFLGTSLTAGLGLVQRENTYVARVATLAESAGTPIRAINAGVSGETSAGGLRRVDWVLREEIDVLLLELGA</sequence>
<dbReference type="InterPro" id="IPR036514">
    <property type="entry name" value="SGNH_hydro_sf"/>
</dbReference>
<dbReference type="Gene3D" id="3.40.50.1110">
    <property type="entry name" value="SGNH hydrolase"/>
    <property type="match status" value="1"/>
</dbReference>
<name>A0A383CGT8_9ZZZZ</name>
<evidence type="ECO:0008006" key="2">
    <source>
        <dbReference type="Google" id="ProtNLM"/>
    </source>
</evidence>
<protein>
    <recommendedName>
        <fullName evidence="2">SGNH hydrolase-type esterase domain-containing protein</fullName>
    </recommendedName>
</protein>
<reference evidence="1" key="1">
    <citation type="submission" date="2018-05" db="EMBL/GenBank/DDBJ databases">
        <authorList>
            <person name="Lanie J.A."/>
            <person name="Ng W.-L."/>
            <person name="Kazmierczak K.M."/>
            <person name="Andrzejewski T.M."/>
            <person name="Davidsen T.M."/>
            <person name="Wayne K.J."/>
            <person name="Tettelin H."/>
            <person name="Glass J.I."/>
            <person name="Rusch D."/>
            <person name="Podicherti R."/>
            <person name="Tsui H.-C.T."/>
            <person name="Winkler M.E."/>
        </authorList>
    </citation>
    <scope>NUCLEOTIDE SEQUENCE</scope>
</reference>
<feature type="non-terminal residue" evidence="1">
    <location>
        <position position="120"/>
    </location>
</feature>
<dbReference type="SUPFAM" id="SSF52266">
    <property type="entry name" value="SGNH hydrolase"/>
    <property type="match status" value="1"/>
</dbReference>
<evidence type="ECO:0000313" key="1">
    <source>
        <dbReference type="EMBL" id="SVE31273.1"/>
    </source>
</evidence>